<accession>A0ABT0GR17</accession>
<evidence type="ECO:0000313" key="2">
    <source>
        <dbReference type="EMBL" id="MCK7611655.1"/>
    </source>
</evidence>
<dbReference type="InterPro" id="IPR050483">
    <property type="entry name" value="CoA-transferase_III_domain"/>
</dbReference>
<dbReference type="Gene3D" id="3.30.1540.10">
    <property type="entry name" value="formyl-coa transferase, domain 3"/>
    <property type="match status" value="1"/>
</dbReference>
<keyword evidence="3" id="KW-1185">Reference proteome</keyword>
<keyword evidence="1 2" id="KW-0808">Transferase</keyword>
<dbReference type="SUPFAM" id="SSF89796">
    <property type="entry name" value="CoA-transferase family III (CaiB/BaiF)"/>
    <property type="match status" value="1"/>
</dbReference>
<evidence type="ECO:0000256" key="1">
    <source>
        <dbReference type="ARBA" id="ARBA00022679"/>
    </source>
</evidence>
<sequence length="396" mass="42285">MSAPLKGIKVVELARILAGPWTGQTLADLGADVIKVESPQGDDTRGWGPPFVRDEAGNDRDAAYFHACNRGKRSITVDFRTEEGQEVVRRLVADADVLIENFKVGGLKKYGLDYDSLAKVNPKLVYCSITGFGQDGPYAHRAGYDFMIQGMGGIMDLTGEPDGDPQKIGVAFADIFTGLYGVVGVLAALRRRDETGEGEWVDMGLLDAQVGVLANQALNYFVSGKSPKRLGNAHPNIVPYQVFPASDGHLIIAVGNDGQFRRLCAVLGRPDLATEPKYATNAARVASRSELVSILTAETETRTRDDLLAALEGEGVPAGPINSVEDVFQDTQVLHRGLKVDLPATGTETGTVASVRTPIKFRNGELVLDRAAPALGEHTDAILAELGIKAATNSGE</sequence>
<dbReference type="PANTHER" id="PTHR48207:SF3">
    <property type="entry name" value="SUCCINATE--HYDROXYMETHYLGLUTARATE COA-TRANSFERASE"/>
    <property type="match status" value="1"/>
</dbReference>
<reference evidence="2" key="1">
    <citation type="submission" date="2022-04" db="EMBL/GenBank/DDBJ databases">
        <title>Roseibium sp. CAU 1639 isolated from mud.</title>
        <authorList>
            <person name="Kim W."/>
        </authorList>
    </citation>
    <scope>NUCLEOTIDE SEQUENCE</scope>
    <source>
        <strain evidence="2">CAU 1639</strain>
    </source>
</reference>
<dbReference type="Gene3D" id="3.40.50.10540">
    <property type="entry name" value="Crotonobetainyl-coa:carnitine coa-transferase, domain 1"/>
    <property type="match status" value="1"/>
</dbReference>
<gene>
    <name evidence="2" type="ORF">M0H32_05750</name>
</gene>
<protein>
    <submittedName>
        <fullName evidence="2">CoA transferase</fullName>
    </submittedName>
</protein>
<proteinExistence type="predicted"/>
<comment type="caution">
    <text evidence="2">The sequence shown here is derived from an EMBL/GenBank/DDBJ whole genome shotgun (WGS) entry which is preliminary data.</text>
</comment>
<dbReference type="InterPro" id="IPR044855">
    <property type="entry name" value="CoA-Trfase_III_dom3_sf"/>
</dbReference>
<dbReference type="Pfam" id="PF02515">
    <property type="entry name" value="CoA_transf_3"/>
    <property type="match status" value="1"/>
</dbReference>
<dbReference type="InterPro" id="IPR023606">
    <property type="entry name" value="CoA-Trfase_III_dom_1_sf"/>
</dbReference>
<organism evidence="2 3">
    <name type="scientific">Roseibium sediminicola</name>
    <dbReference type="NCBI Taxonomy" id="2933272"/>
    <lineage>
        <taxon>Bacteria</taxon>
        <taxon>Pseudomonadati</taxon>
        <taxon>Pseudomonadota</taxon>
        <taxon>Alphaproteobacteria</taxon>
        <taxon>Hyphomicrobiales</taxon>
        <taxon>Stappiaceae</taxon>
        <taxon>Roseibium</taxon>
    </lineage>
</organism>
<dbReference type="InterPro" id="IPR003673">
    <property type="entry name" value="CoA-Trfase_fam_III"/>
</dbReference>
<dbReference type="Proteomes" id="UP001431221">
    <property type="component" value="Unassembled WGS sequence"/>
</dbReference>
<dbReference type="EMBL" id="JALNMJ010000003">
    <property type="protein sequence ID" value="MCK7611655.1"/>
    <property type="molecule type" value="Genomic_DNA"/>
</dbReference>
<dbReference type="PANTHER" id="PTHR48207">
    <property type="entry name" value="SUCCINATE--HYDROXYMETHYLGLUTARATE COA-TRANSFERASE"/>
    <property type="match status" value="1"/>
</dbReference>
<dbReference type="GO" id="GO:0016740">
    <property type="term" value="F:transferase activity"/>
    <property type="evidence" value="ECO:0007669"/>
    <property type="project" value="UniProtKB-KW"/>
</dbReference>
<evidence type="ECO:0000313" key="3">
    <source>
        <dbReference type="Proteomes" id="UP001431221"/>
    </source>
</evidence>
<dbReference type="RefSeq" id="WP_248151978.1">
    <property type="nucleotide sequence ID" value="NZ_JALNMJ010000003.1"/>
</dbReference>
<name>A0ABT0GR17_9HYPH</name>